<dbReference type="PANTHER" id="PTHR23389">
    <property type="entry name" value="CHROMOSOME TRANSMISSION FIDELITY FACTOR 18"/>
    <property type="match status" value="1"/>
</dbReference>
<comment type="caution">
    <text evidence="3">The sequence shown here is derived from an EMBL/GenBank/DDBJ whole genome shotgun (WGS) entry which is preliminary data.</text>
</comment>
<dbReference type="GO" id="GO:0006260">
    <property type="term" value="P:DNA replication"/>
    <property type="evidence" value="ECO:0007669"/>
    <property type="project" value="UniProtKB-KW"/>
</dbReference>
<keyword evidence="1" id="KW-0235">DNA replication</keyword>
<evidence type="ECO:0000256" key="1">
    <source>
        <dbReference type="ARBA" id="ARBA00022705"/>
    </source>
</evidence>
<dbReference type="InterPro" id="IPR027417">
    <property type="entry name" value="P-loop_NTPase"/>
</dbReference>
<dbReference type="CDD" id="cd00009">
    <property type="entry name" value="AAA"/>
    <property type="match status" value="1"/>
</dbReference>
<dbReference type="AlphaFoldDB" id="A0A0M0K9V9"/>
<keyword evidence="4" id="KW-1185">Reference proteome</keyword>
<feature type="domain" description="ATPase AAA-type core" evidence="2">
    <location>
        <begin position="58"/>
        <end position="164"/>
    </location>
</feature>
<reference evidence="4" key="1">
    <citation type="journal article" date="2015" name="PLoS Genet.">
        <title>Genome Sequence and Transcriptome Analyses of Chrysochromulina tobin: Metabolic Tools for Enhanced Algal Fitness in the Prominent Order Prymnesiales (Haptophyceae).</title>
        <authorList>
            <person name="Hovde B.T."/>
            <person name="Deodato C.R."/>
            <person name="Hunsperger H.M."/>
            <person name="Ryken S.A."/>
            <person name="Yost W."/>
            <person name="Jha R.K."/>
            <person name="Patterson J."/>
            <person name="Monnat R.J. Jr."/>
            <person name="Barlow S.B."/>
            <person name="Starkenburg S.R."/>
            <person name="Cattolico R.A."/>
        </authorList>
    </citation>
    <scope>NUCLEOTIDE SEQUENCE</scope>
    <source>
        <strain evidence="4">CCMP291</strain>
    </source>
</reference>
<evidence type="ECO:0000259" key="2">
    <source>
        <dbReference type="Pfam" id="PF00004"/>
    </source>
</evidence>
<dbReference type="Pfam" id="PF00004">
    <property type="entry name" value="AAA"/>
    <property type="match status" value="1"/>
</dbReference>
<dbReference type="OrthoDB" id="446168at2759"/>
<dbReference type="GO" id="GO:0005524">
    <property type="term" value="F:ATP binding"/>
    <property type="evidence" value="ECO:0007669"/>
    <property type="project" value="InterPro"/>
</dbReference>
<sequence>MESSKVTKAREQKGCKVKRLEAWLGSWHRENAALEAAAAAREKAPKGQAASTFHKAALLSGPPGVGKTSTAKVLLQALNYDVVELNASDTRSQKQLQAFAGDMVGNTSIADFADGKVGGKQRKLALIMDECDGMSAGDRGGMMALLGVIKASKMPIICICNDRQSAKVNTLDLMTFDDI</sequence>
<dbReference type="InterPro" id="IPR003959">
    <property type="entry name" value="ATPase_AAA_core"/>
</dbReference>
<protein>
    <submittedName>
        <fullName evidence="3">Replication factor c subunit 1</fullName>
    </submittedName>
</protein>
<gene>
    <name evidence="3" type="ORF">Ctob_008912</name>
</gene>
<accession>A0A0M0K9V9</accession>
<dbReference type="GO" id="GO:0016887">
    <property type="term" value="F:ATP hydrolysis activity"/>
    <property type="evidence" value="ECO:0007669"/>
    <property type="project" value="InterPro"/>
</dbReference>
<evidence type="ECO:0000313" key="4">
    <source>
        <dbReference type="Proteomes" id="UP000037460"/>
    </source>
</evidence>
<organism evidence="3 4">
    <name type="scientific">Chrysochromulina tobinii</name>
    <dbReference type="NCBI Taxonomy" id="1460289"/>
    <lineage>
        <taxon>Eukaryota</taxon>
        <taxon>Haptista</taxon>
        <taxon>Haptophyta</taxon>
        <taxon>Prymnesiophyceae</taxon>
        <taxon>Prymnesiales</taxon>
        <taxon>Chrysochromulinaceae</taxon>
        <taxon>Chrysochromulina</taxon>
    </lineage>
</organism>
<proteinExistence type="predicted"/>
<name>A0A0M0K9V9_9EUKA</name>
<dbReference type="Gene3D" id="3.40.50.300">
    <property type="entry name" value="P-loop containing nucleotide triphosphate hydrolases"/>
    <property type="match status" value="1"/>
</dbReference>
<dbReference type="EMBL" id="JWZX01000815">
    <property type="protein sequence ID" value="KOO35574.1"/>
    <property type="molecule type" value="Genomic_DNA"/>
</dbReference>
<dbReference type="FunFam" id="3.40.50.300:FF:000395">
    <property type="entry name" value="Replication factor C subunit 1"/>
    <property type="match status" value="1"/>
</dbReference>
<dbReference type="PANTHER" id="PTHR23389:SF6">
    <property type="entry name" value="REPLICATION FACTOR C SUBUNIT 1"/>
    <property type="match status" value="1"/>
</dbReference>
<dbReference type="GO" id="GO:0005634">
    <property type="term" value="C:nucleus"/>
    <property type="evidence" value="ECO:0007669"/>
    <property type="project" value="TreeGrafter"/>
</dbReference>
<evidence type="ECO:0000313" key="3">
    <source>
        <dbReference type="EMBL" id="KOO35574.1"/>
    </source>
</evidence>
<dbReference type="Proteomes" id="UP000037460">
    <property type="component" value="Unassembled WGS sequence"/>
</dbReference>
<dbReference type="SUPFAM" id="SSF52540">
    <property type="entry name" value="P-loop containing nucleoside triphosphate hydrolases"/>
    <property type="match status" value="1"/>
</dbReference>
<dbReference type="GO" id="GO:0003677">
    <property type="term" value="F:DNA binding"/>
    <property type="evidence" value="ECO:0007669"/>
    <property type="project" value="TreeGrafter"/>
</dbReference>